<reference evidence="2" key="1">
    <citation type="submission" date="2018-02" db="EMBL/GenBank/DDBJ databases">
        <title>Rhizophora mucronata_Transcriptome.</title>
        <authorList>
            <person name="Meera S.P."/>
            <person name="Sreeshan A."/>
            <person name="Augustine A."/>
        </authorList>
    </citation>
    <scope>NUCLEOTIDE SEQUENCE</scope>
    <source>
        <tissue evidence="2">Leaf</tissue>
    </source>
</reference>
<evidence type="ECO:0000256" key="1">
    <source>
        <dbReference type="SAM" id="Phobius"/>
    </source>
</evidence>
<accession>A0A2P2NGY1</accession>
<dbReference type="EMBL" id="GGEC01061230">
    <property type="protein sequence ID" value="MBX41714.1"/>
    <property type="molecule type" value="Transcribed_RNA"/>
</dbReference>
<sequence>MSNLNSFKELPTILFAGYLLKECRGFIFLHNLNSCFGLLFFLIFLLFLLLGCVEG</sequence>
<keyword evidence="1" id="KW-1133">Transmembrane helix</keyword>
<feature type="transmembrane region" description="Helical" evidence="1">
    <location>
        <begin position="35"/>
        <end position="53"/>
    </location>
</feature>
<evidence type="ECO:0000313" key="2">
    <source>
        <dbReference type="EMBL" id="MBX41714.1"/>
    </source>
</evidence>
<keyword evidence="1" id="KW-0472">Membrane</keyword>
<dbReference type="AlphaFoldDB" id="A0A2P2NGY1"/>
<organism evidence="2">
    <name type="scientific">Rhizophora mucronata</name>
    <name type="common">Asiatic mangrove</name>
    <dbReference type="NCBI Taxonomy" id="61149"/>
    <lineage>
        <taxon>Eukaryota</taxon>
        <taxon>Viridiplantae</taxon>
        <taxon>Streptophyta</taxon>
        <taxon>Embryophyta</taxon>
        <taxon>Tracheophyta</taxon>
        <taxon>Spermatophyta</taxon>
        <taxon>Magnoliopsida</taxon>
        <taxon>eudicotyledons</taxon>
        <taxon>Gunneridae</taxon>
        <taxon>Pentapetalae</taxon>
        <taxon>rosids</taxon>
        <taxon>fabids</taxon>
        <taxon>Malpighiales</taxon>
        <taxon>Rhizophoraceae</taxon>
        <taxon>Rhizophora</taxon>
    </lineage>
</organism>
<protein>
    <submittedName>
        <fullName evidence="2">Uncharacterized protein</fullName>
    </submittedName>
</protein>
<keyword evidence="1" id="KW-0812">Transmembrane</keyword>
<name>A0A2P2NGY1_RHIMU</name>
<proteinExistence type="predicted"/>